<evidence type="ECO:0000256" key="2">
    <source>
        <dbReference type="ARBA" id="ARBA00022692"/>
    </source>
</evidence>
<dbReference type="GO" id="GO:0012505">
    <property type="term" value="C:endomembrane system"/>
    <property type="evidence" value="ECO:0007669"/>
    <property type="project" value="UniProtKB-SubCell"/>
</dbReference>
<dbReference type="GO" id="GO:0048038">
    <property type="term" value="F:quinone binding"/>
    <property type="evidence" value="ECO:0007669"/>
    <property type="project" value="UniProtKB-KW"/>
</dbReference>
<dbReference type="Pfam" id="PF00361">
    <property type="entry name" value="Proton_antipo_M"/>
    <property type="match status" value="1"/>
</dbReference>
<evidence type="ECO:0000256" key="6">
    <source>
        <dbReference type="RuleBase" id="RU000320"/>
    </source>
</evidence>
<feature type="transmembrane region" description="Helical" evidence="5">
    <location>
        <begin position="129"/>
        <end position="146"/>
    </location>
</feature>
<keyword evidence="5" id="KW-0813">Transport</keyword>
<protein>
    <recommendedName>
        <fullName evidence="5">NADH-quinone oxidoreductase subunit N</fullName>
        <ecNumber evidence="5">7.1.1.-</ecNumber>
    </recommendedName>
    <alternativeName>
        <fullName evidence="5">NADH dehydrogenase I subunit N</fullName>
    </alternativeName>
    <alternativeName>
        <fullName evidence="5">NDH-1 subunit N</fullName>
    </alternativeName>
</protein>
<reference evidence="8" key="1">
    <citation type="submission" date="2020-02" db="EMBL/GenBank/DDBJ databases">
        <authorList>
            <person name="Meier V. D."/>
        </authorList>
    </citation>
    <scope>NUCLEOTIDE SEQUENCE</scope>
    <source>
        <strain evidence="8">AVDCRST_MAG82</strain>
    </source>
</reference>
<keyword evidence="2 5" id="KW-0812">Transmembrane</keyword>
<evidence type="ECO:0000313" key="8">
    <source>
        <dbReference type="EMBL" id="CAA9423021.1"/>
    </source>
</evidence>
<dbReference type="GO" id="GO:0008137">
    <property type="term" value="F:NADH dehydrogenase (ubiquinone) activity"/>
    <property type="evidence" value="ECO:0007669"/>
    <property type="project" value="InterPro"/>
</dbReference>
<keyword evidence="5" id="KW-1003">Cell membrane</keyword>
<feature type="transmembrane region" description="Helical" evidence="5">
    <location>
        <begin position="327"/>
        <end position="349"/>
    </location>
</feature>
<feature type="transmembrane region" description="Helical" evidence="5">
    <location>
        <begin position="106"/>
        <end position="123"/>
    </location>
</feature>
<keyword evidence="8" id="KW-0560">Oxidoreductase</keyword>
<dbReference type="InterPro" id="IPR010096">
    <property type="entry name" value="NADH-Q_OxRdtase_suN/2"/>
</dbReference>
<accession>A0A6J4PR14</accession>
<gene>
    <name evidence="5" type="primary">nuoN</name>
    <name evidence="8" type="ORF">AVDCRST_MAG82-1582</name>
</gene>
<feature type="transmembrane region" description="Helical" evidence="5">
    <location>
        <begin position="158"/>
        <end position="181"/>
    </location>
</feature>
<comment type="subunit">
    <text evidence="5">NDH-1 is composed of 14 different subunits. Subunits NuoA, H, J, K, L, M, N constitute the membrane sector of the complex.</text>
</comment>
<keyword evidence="5" id="KW-1278">Translocase</keyword>
<feature type="transmembrane region" description="Helical" evidence="5">
    <location>
        <begin position="36"/>
        <end position="62"/>
    </location>
</feature>
<proteinExistence type="inferred from homology"/>
<dbReference type="GO" id="GO:0005886">
    <property type="term" value="C:plasma membrane"/>
    <property type="evidence" value="ECO:0007669"/>
    <property type="project" value="UniProtKB-SubCell"/>
</dbReference>
<keyword evidence="8" id="KW-0830">Ubiquinone</keyword>
<dbReference type="GO" id="GO:0042773">
    <property type="term" value="P:ATP synthesis coupled electron transport"/>
    <property type="evidence" value="ECO:0007669"/>
    <property type="project" value="InterPro"/>
</dbReference>
<comment type="similarity">
    <text evidence="5">Belongs to the complex I subunit 2 family.</text>
</comment>
<feature type="domain" description="NADH:quinone oxidoreductase/Mrp antiporter transmembrane" evidence="7">
    <location>
        <begin position="125"/>
        <end position="407"/>
    </location>
</feature>
<feature type="transmembrane region" description="Helical" evidence="5">
    <location>
        <begin position="201"/>
        <end position="225"/>
    </location>
</feature>
<dbReference type="EMBL" id="CADCVA010000224">
    <property type="protein sequence ID" value="CAA9423021.1"/>
    <property type="molecule type" value="Genomic_DNA"/>
</dbReference>
<keyword evidence="3 5" id="KW-1133">Transmembrane helix</keyword>
<dbReference type="GO" id="GO:0050136">
    <property type="term" value="F:NADH dehydrogenase (quinone) (non-electrogenic) activity"/>
    <property type="evidence" value="ECO:0007669"/>
    <property type="project" value="UniProtKB-UniRule"/>
</dbReference>
<keyword evidence="5" id="KW-0520">NAD</keyword>
<dbReference type="NCBIfam" id="TIGR01770">
    <property type="entry name" value="NDH_I_N"/>
    <property type="match status" value="1"/>
</dbReference>
<keyword evidence="5" id="KW-0874">Quinone</keyword>
<dbReference type="HAMAP" id="MF_00445">
    <property type="entry name" value="NDH1_NuoN_1"/>
    <property type="match status" value="1"/>
</dbReference>
<sequence length="477" mass="49251">MVTGQTIVALLPELVSTGFLIAVLLVGVFSERSVGVAAALAALGALAVFASAAVLLLTGFSGSFFGGGYVVDGFALYFKLIVAGSAFFAVLAAARWSGQAGDAPEYLTLILSVVLGSTLLVSMRDLFGIFLAIELATIPSYAMVAFDRSRRESAEGGMKYLITGVIASSVLLYGLVLIYGVSGSAMLSDVADTFTGNLTPVAVLGLVLMISGFAFKLSAAPFHFWTPDAYQGAPTSAAAFLSVGPKAATFAVLLRILLEGMPGAAPTWTAVMAFLAIITMFVGNLAALRQRNVRRMLAYSSVAHSGYILAAFAALQGAGVAFAVQAVLVYTAAYAVMNMGAFLVIDLVGEDAKNYNGLVRTNPGVAASMALFMAALVGIPPLSGFFGKLWIIIAGAQSGSVLVYIVVGALVVNTVLSVPYYFGIIRNMILEEPTTETVKSKGSGAVRFSVYALAVLATLFGLLIIPLSALVGASGLA</sequence>
<comment type="function">
    <text evidence="5">NDH-1 shuttles electrons from NADH, via FMN and iron-sulfur (Fe-S) centers, to quinones in the respiratory chain. The immediate electron acceptor for the enzyme in this species is believed to be a menaquinone. Couples the redox reaction to proton translocation (for every two electrons transferred, four hydrogen ions are translocated across the cytoplasmic membrane), and thus conserves the redox energy in a proton gradient.</text>
</comment>
<evidence type="ECO:0000256" key="1">
    <source>
        <dbReference type="ARBA" id="ARBA00004127"/>
    </source>
</evidence>
<comment type="catalytic activity">
    <reaction evidence="5">
        <text>a quinone + NADH + 5 H(+)(in) = a quinol + NAD(+) + 4 H(+)(out)</text>
        <dbReference type="Rhea" id="RHEA:57888"/>
        <dbReference type="ChEBI" id="CHEBI:15378"/>
        <dbReference type="ChEBI" id="CHEBI:24646"/>
        <dbReference type="ChEBI" id="CHEBI:57540"/>
        <dbReference type="ChEBI" id="CHEBI:57945"/>
        <dbReference type="ChEBI" id="CHEBI:132124"/>
    </reaction>
</comment>
<feature type="transmembrane region" description="Helical" evidence="5">
    <location>
        <begin position="448"/>
        <end position="471"/>
    </location>
</feature>
<feature type="transmembrane region" description="Helical" evidence="5">
    <location>
        <begin position="297"/>
        <end position="315"/>
    </location>
</feature>
<feature type="transmembrane region" description="Helical" evidence="5">
    <location>
        <begin position="264"/>
        <end position="285"/>
    </location>
</feature>
<feature type="transmembrane region" description="Helical" evidence="5">
    <location>
        <begin position="401"/>
        <end position="422"/>
    </location>
</feature>
<feature type="transmembrane region" description="Helical" evidence="5">
    <location>
        <begin position="370"/>
        <end position="395"/>
    </location>
</feature>
<organism evidence="8">
    <name type="scientific">uncultured Rubrobacteraceae bacterium</name>
    <dbReference type="NCBI Taxonomy" id="349277"/>
    <lineage>
        <taxon>Bacteria</taxon>
        <taxon>Bacillati</taxon>
        <taxon>Actinomycetota</taxon>
        <taxon>Rubrobacteria</taxon>
        <taxon>Rubrobacterales</taxon>
        <taxon>Rubrobacteraceae</taxon>
        <taxon>environmental samples</taxon>
    </lineage>
</organism>
<evidence type="ECO:0000259" key="7">
    <source>
        <dbReference type="Pfam" id="PF00361"/>
    </source>
</evidence>
<comment type="subcellular location">
    <subcellularLocation>
        <location evidence="5">Cell membrane</location>
        <topology evidence="5">Multi-pass membrane protein</topology>
    </subcellularLocation>
    <subcellularLocation>
        <location evidence="1">Endomembrane system</location>
        <topology evidence="1">Multi-pass membrane protein</topology>
    </subcellularLocation>
    <subcellularLocation>
        <location evidence="6">Membrane</location>
        <topology evidence="6">Multi-pass membrane protein</topology>
    </subcellularLocation>
</comment>
<evidence type="ECO:0000256" key="4">
    <source>
        <dbReference type="ARBA" id="ARBA00023136"/>
    </source>
</evidence>
<dbReference type="InterPro" id="IPR001750">
    <property type="entry name" value="ND/Mrp_TM"/>
</dbReference>
<dbReference type="AlphaFoldDB" id="A0A6J4PR14"/>
<feature type="transmembrane region" description="Helical" evidence="5">
    <location>
        <begin position="74"/>
        <end position="94"/>
    </location>
</feature>
<evidence type="ECO:0000256" key="3">
    <source>
        <dbReference type="ARBA" id="ARBA00022989"/>
    </source>
</evidence>
<name>A0A6J4PR14_9ACTN</name>
<keyword evidence="4 5" id="KW-0472">Membrane</keyword>
<dbReference type="EC" id="7.1.1.-" evidence="5"/>
<dbReference type="PANTHER" id="PTHR22773">
    <property type="entry name" value="NADH DEHYDROGENASE"/>
    <property type="match status" value="1"/>
</dbReference>
<evidence type="ECO:0000256" key="5">
    <source>
        <dbReference type="HAMAP-Rule" id="MF_00445"/>
    </source>
</evidence>
<feature type="transmembrane region" description="Helical" evidence="5">
    <location>
        <begin position="6"/>
        <end position="29"/>
    </location>
</feature>